<reference evidence="2 3" key="1">
    <citation type="submission" date="2021-07" db="EMBL/GenBank/DDBJ databases">
        <title>Flavobacterium WSW3-B6 sp.nov, isolated from seaweed.</title>
        <authorList>
            <person name="Muhammad N."/>
            <person name="Ho H."/>
            <person name="Lee Y.-J."/>
            <person name="Nguyen T."/>
            <person name="Ho J."/>
            <person name="Kim S.-G."/>
        </authorList>
    </citation>
    <scope>NUCLEOTIDE SEQUENCE [LARGE SCALE GENOMIC DNA]</scope>
    <source>
        <strain evidence="2 3">WSW3-B6</strain>
    </source>
</reference>
<evidence type="ECO:0000259" key="1">
    <source>
        <dbReference type="SMART" id="SM00871"/>
    </source>
</evidence>
<evidence type="ECO:0000313" key="3">
    <source>
        <dbReference type="Proteomes" id="UP000825381"/>
    </source>
</evidence>
<dbReference type="SMART" id="SM00871">
    <property type="entry name" value="AraC_E_bind"/>
    <property type="match status" value="1"/>
</dbReference>
<dbReference type="RefSeq" id="WP_220640481.1">
    <property type="nucleotide sequence ID" value="NZ_CP080429.1"/>
</dbReference>
<dbReference type="Gene3D" id="3.20.80.10">
    <property type="entry name" value="Regulatory factor, effector binding domain"/>
    <property type="match status" value="1"/>
</dbReference>
<dbReference type="Pfam" id="PF14526">
    <property type="entry name" value="Cass2"/>
    <property type="match status" value="1"/>
</dbReference>
<dbReference type="InterPro" id="IPR011256">
    <property type="entry name" value="Reg_factor_effector_dom_sf"/>
</dbReference>
<dbReference type="SUPFAM" id="SSF55136">
    <property type="entry name" value="Probable bacterial effector-binding domain"/>
    <property type="match status" value="1"/>
</dbReference>
<organism evidence="2 3">
    <name type="scientific">Flavobacterium litorale</name>
    <dbReference type="NCBI Taxonomy" id="2856519"/>
    <lineage>
        <taxon>Bacteria</taxon>
        <taxon>Pseudomonadati</taxon>
        <taxon>Bacteroidota</taxon>
        <taxon>Flavobacteriia</taxon>
        <taxon>Flavobacteriales</taxon>
        <taxon>Flavobacteriaceae</taxon>
        <taxon>Flavobacterium</taxon>
    </lineage>
</organism>
<sequence length="385" mass="43588">MKIAKYIFLLLFLTGIAFTVFVATQDGNYSVKEDKIIDAPKIVVYNYVNDYSNWEDINILTDTSTVYTLTSAETSGKGTTASWKSNTAEGKLQTVATTQDNIKQYAYTENEKQEITWTFKDTLDKTKVSINIKGKLSFTEKAYAVLQGGIKNEISGELQNGLNGINHTITEQINHYTITVIGKTERAATNYIGKVMVGNVSTIPDTRNDIVTRLSDFIEDNNLTPNGKPFILYNRYKFDTDTISYTIAIPIIEDIINEEGSEFVSGTLVASSVLKTTLNGNHSQLEKAWRAAKKYTAEKELKIDRTRTYMEVYRRGKKKSRNPSSWITDIYFPIATQPDVIDKPKYVPPPPPDPIIEEVTPEMNTVEPVYEEVEEMLHIYEREAE</sequence>
<accession>A0ABX8V5N5</accession>
<dbReference type="InterPro" id="IPR010499">
    <property type="entry name" value="AraC_E-bd"/>
</dbReference>
<protein>
    <submittedName>
        <fullName evidence="2">Effector binding domain-containing protein</fullName>
    </submittedName>
</protein>
<dbReference type="EMBL" id="CP080429">
    <property type="protein sequence ID" value="QYJ68137.1"/>
    <property type="molecule type" value="Genomic_DNA"/>
</dbReference>
<dbReference type="Proteomes" id="UP000825381">
    <property type="component" value="Chromosome"/>
</dbReference>
<dbReference type="InterPro" id="IPR029441">
    <property type="entry name" value="Cass2"/>
</dbReference>
<evidence type="ECO:0000313" key="2">
    <source>
        <dbReference type="EMBL" id="QYJ68137.1"/>
    </source>
</evidence>
<keyword evidence="3" id="KW-1185">Reference proteome</keyword>
<feature type="domain" description="AraC effector-binding" evidence="1">
    <location>
        <begin position="179"/>
        <end position="335"/>
    </location>
</feature>
<name>A0ABX8V5N5_9FLAO</name>
<proteinExistence type="predicted"/>
<gene>
    <name evidence="2" type="ORF">K1I41_11495</name>
</gene>